<dbReference type="Proteomes" id="UP001216253">
    <property type="component" value="Unassembled WGS sequence"/>
</dbReference>
<reference evidence="4 5" key="1">
    <citation type="submission" date="2023-03" db="EMBL/GenBank/DDBJ databases">
        <title>NovoSphingobium album sp. nov. isolated from polycyclic aromatic hydrocarbons- and heavy-metal polluted soil.</title>
        <authorList>
            <person name="Liu Z."/>
            <person name="Wang K."/>
        </authorList>
    </citation>
    <scope>NUCLEOTIDE SEQUENCE [LARGE SCALE GENOMIC DNA]</scope>
    <source>
        <strain evidence="4 5">H3SJ31-1</strain>
    </source>
</reference>
<keyword evidence="5" id="KW-1185">Reference proteome</keyword>
<proteinExistence type="predicted"/>
<comment type="caution">
    <text evidence="4">The sequence shown here is derived from an EMBL/GenBank/DDBJ whole genome shotgun (WGS) entry which is preliminary data.</text>
</comment>
<protein>
    <submittedName>
        <fullName evidence="4">PEP-CTERM sorting domain-containing protein</fullName>
    </submittedName>
</protein>
<dbReference type="RefSeq" id="WP_275226755.1">
    <property type="nucleotide sequence ID" value="NZ_JARESE010000008.1"/>
</dbReference>
<evidence type="ECO:0000313" key="5">
    <source>
        <dbReference type="Proteomes" id="UP001216253"/>
    </source>
</evidence>
<accession>A0ABT5WKV3</accession>
<gene>
    <name evidence="4" type="ORF">PYV00_02935</name>
</gene>
<evidence type="ECO:0000256" key="1">
    <source>
        <dbReference type="SAM" id="MobiDB-lite"/>
    </source>
</evidence>
<feature type="chain" id="PRO_5046548062" evidence="2">
    <location>
        <begin position="26"/>
        <end position="103"/>
    </location>
</feature>
<dbReference type="InterPro" id="IPR013424">
    <property type="entry name" value="Ice-binding_C"/>
</dbReference>
<dbReference type="NCBIfam" id="TIGR02595">
    <property type="entry name" value="PEP_CTERM"/>
    <property type="match status" value="1"/>
</dbReference>
<keyword evidence="2" id="KW-0732">Signal</keyword>
<sequence length="103" mass="10061">MDRKIILSAALVATAALATSTPAFAGGSWTQHTHYCNCGHTQGGKMCGSTSSTSGGTTTSSGGTSGGGSSSSGGTAVPEPGMLGMMGLGLIGLGVARRRKARR</sequence>
<dbReference type="EMBL" id="JARESE010000008">
    <property type="protein sequence ID" value="MDE8650672.1"/>
    <property type="molecule type" value="Genomic_DNA"/>
</dbReference>
<organism evidence="4 5">
    <name type="scientific">Novosphingobium album</name>
    <name type="common">ex Liu et al. 2023</name>
    <dbReference type="NCBI Taxonomy" id="3031130"/>
    <lineage>
        <taxon>Bacteria</taxon>
        <taxon>Pseudomonadati</taxon>
        <taxon>Pseudomonadota</taxon>
        <taxon>Alphaproteobacteria</taxon>
        <taxon>Sphingomonadales</taxon>
        <taxon>Sphingomonadaceae</taxon>
        <taxon>Novosphingobium</taxon>
    </lineage>
</organism>
<feature type="compositionally biased region" description="Low complexity" evidence="1">
    <location>
        <begin position="48"/>
        <end position="62"/>
    </location>
</feature>
<feature type="signal peptide" evidence="2">
    <location>
        <begin position="1"/>
        <end position="25"/>
    </location>
</feature>
<evidence type="ECO:0000259" key="3">
    <source>
        <dbReference type="Pfam" id="PF07589"/>
    </source>
</evidence>
<dbReference type="Pfam" id="PF07589">
    <property type="entry name" value="PEP-CTERM"/>
    <property type="match status" value="1"/>
</dbReference>
<evidence type="ECO:0000313" key="4">
    <source>
        <dbReference type="EMBL" id="MDE8650672.1"/>
    </source>
</evidence>
<feature type="region of interest" description="Disordered" evidence="1">
    <location>
        <begin position="44"/>
        <end position="81"/>
    </location>
</feature>
<name>A0ABT5WKV3_9SPHN</name>
<evidence type="ECO:0000256" key="2">
    <source>
        <dbReference type="SAM" id="SignalP"/>
    </source>
</evidence>
<feature type="domain" description="Ice-binding protein C-terminal" evidence="3">
    <location>
        <begin position="76"/>
        <end position="99"/>
    </location>
</feature>